<feature type="compositionally biased region" description="Pro residues" evidence="1">
    <location>
        <begin position="123"/>
        <end position="138"/>
    </location>
</feature>
<organism evidence="2 3">
    <name type="scientific">Pleurodeles waltl</name>
    <name type="common">Iberian ribbed newt</name>
    <dbReference type="NCBI Taxonomy" id="8319"/>
    <lineage>
        <taxon>Eukaryota</taxon>
        <taxon>Metazoa</taxon>
        <taxon>Chordata</taxon>
        <taxon>Craniata</taxon>
        <taxon>Vertebrata</taxon>
        <taxon>Euteleostomi</taxon>
        <taxon>Amphibia</taxon>
        <taxon>Batrachia</taxon>
        <taxon>Caudata</taxon>
        <taxon>Salamandroidea</taxon>
        <taxon>Salamandridae</taxon>
        <taxon>Pleurodelinae</taxon>
        <taxon>Pleurodeles</taxon>
    </lineage>
</organism>
<reference evidence="2" key="1">
    <citation type="journal article" date="2022" name="bioRxiv">
        <title>Sequencing and chromosome-scale assembly of the giantPleurodeles waltlgenome.</title>
        <authorList>
            <person name="Brown T."/>
            <person name="Elewa A."/>
            <person name="Iarovenko S."/>
            <person name="Subramanian E."/>
            <person name="Araus A.J."/>
            <person name="Petzold A."/>
            <person name="Susuki M."/>
            <person name="Suzuki K.-i.T."/>
            <person name="Hayashi T."/>
            <person name="Toyoda A."/>
            <person name="Oliveira C."/>
            <person name="Osipova E."/>
            <person name="Leigh N.D."/>
            <person name="Simon A."/>
            <person name="Yun M.H."/>
        </authorList>
    </citation>
    <scope>NUCLEOTIDE SEQUENCE</scope>
    <source>
        <strain evidence="2">20211129_DDA</strain>
        <tissue evidence="2">Liver</tissue>
    </source>
</reference>
<dbReference type="EMBL" id="JANPWB010000009">
    <property type="protein sequence ID" value="KAJ1155787.1"/>
    <property type="molecule type" value="Genomic_DNA"/>
</dbReference>
<dbReference type="AlphaFoldDB" id="A0AAV7RTA7"/>
<evidence type="ECO:0000313" key="3">
    <source>
        <dbReference type="Proteomes" id="UP001066276"/>
    </source>
</evidence>
<feature type="compositionally biased region" description="Polar residues" evidence="1">
    <location>
        <begin position="65"/>
        <end position="78"/>
    </location>
</feature>
<feature type="compositionally biased region" description="Pro residues" evidence="1">
    <location>
        <begin position="1"/>
        <end position="21"/>
    </location>
</feature>
<comment type="caution">
    <text evidence="2">The sequence shown here is derived from an EMBL/GenBank/DDBJ whole genome shotgun (WGS) entry which is preliminary data.</text>
</comment>
<name>A0AAV7RTA7_PLEWA</name>
<evidence type="ECO:0000313" key="2">
    <source>
        <dbReference type="EMBL" id="KAJ1155787.1"/>
    </source>
</evidence>
<evidence type="ECO:0000256" key="1">
    <source>
        <dbReference type="SAM" id="MobiDB-lite"/>
    </source>
</evidence>
<accession>A0AAV7RTA7</accession>
<proteinExistence type="predicted"/>
<keyword evidence="3" id="KW-1185">Reference proteome</keyword>
<dbReference type="Proteomes" id="UP001066276">
    <property type="component" value="Chromosome 5"/>
</dbReference>
<protein>
    <submittedName>
        <fullName evidence="2">Uncharacterized protein</fullName>
    </submittedName>
</protein>
<gene>
    <name evidence="2" type="ORF">NDU88_008514</name>
</gene>
<sequence length="200" mass="20494">MPRPSCPRFTLPPSPVPPSPQSPIARACRTQIQCRRALPAVCRAQCPPSHSPTTTPPPGKGSTTDLGQSQGASSTGPTGSAWLIASHSSLDADSSVRPQPGPSSGLPHSPDHSMARIQGRRPCPAPPAAGQPPRPPPSLQVSISDPGDSPGEAAVTWPGRTSARPASPDPGNGCCCHTSTRTLAILPLLTPRQIGGLFSL</sequence>
<feature type="region of interest" description="Disordered" evidence="1">
    <location>
        <begin position="43"/>
        <end position="173"/>
    </location>
</feature>
<feature type="region of interest" description="Disordered" evidence="1">
    <location>
        <begin position="1"/>
        <end position="24"/>
    </location>
</feature>